<dbReference type="InterPro" id="IPR006059">
    <property type="entry name" value="SBP"/>
</dbReference>
<protein>
    <submittedName>
        <fullName evidence="6">Putative spermidine/putrescine transport system substrate-binding protein</fullName>
    </submittedName>
</protein>
<proteinExistence type="inferred from homology"/>
<gene>
    <name evidence="6" type="ORF">SAMN06295998_12432</name>
</gene>
<keyword evidence="5" id="KW-0574">Periplasm</keyword>
<evidence type="ECO:0000256" key="2">
    <source>
        <dbReference type="ARBA" id="ARBA00008520"/>
    </source>
</evidence>
<evidence type="ECO:0000256" key="4">
    <source>
        <dbReference type="ARBA" id="ARBA00022729"/>
    </source>
</evidence>
<keyword evidence="4" id="KW-0732">Signal</keyword>
<name>A0A1W2E8A6_9RHOB</name>
<dbReference type="CDD" id="cd13589">
    <property type="entry name" value="PBP2_polyamine_RpCGA009"/>
    <property type="match status" value="1"/>
</dbReference>
<sequence length="353" mass="39698">MSTTLTRRHFMQSTAALGLASPMVITGTRARAQSSLIVGDMGGAFYEGFKTGFYDDFEKDFDISISATTMQPDPLPQFKMAVDTNTNLFDVALMTPEHMLRVQNLDGEYFEPLNLTIDNPEDFIDGNFTEYFAGIGIYAMIMGCRQDSMGENYPKTWTEFWNTESFQGRRGLWRSPVTTLEIALLADGVAPADIYPLDVDRAFAALDRIRKDIDIWWTSGAQATQLLQNGELDMMSAWSTRAYTAIASGAPAGLTWEGVYNIDGWTIPKGTEKVDLAREFIQYTMDPERQAKFTQKLALGPANQKAYDFIDPDLAKQFPTAPDNFDGLILLNAEYWAENQDALTERFEQWILS</sequence>
<keyword evidence="7" id="KW-1185">Reference proteome</keyword>
<evidence type="ECO:0000313" key="7">
    <source>
        <dbReference type="Proteomes" id="UP000192330"/>
    </source>
</evidence>
<organism evidence="6 7">
    <name type="scientific">Primorskyibacter flagellatus</name>
    <dbReference type="NCBI Taxonomy" id="1387277"/>
    <lineage>
        <taxon>Bacteria</taxon>
        <taxon>Pseudomonadati</taxon>
        <taxon>Pseudomonadota</taxon>
        <taxon>Alphaproteobacteria</taxon>
        <taxon>Rhodobacterales</taxon>
        <taxon>Roseobacteraceae</taxon>
        <taxon>Primorskyibacter</taxon>
    </lineage>
</organism>
<dbReference type="GO" id="GO:0030288">
    <property type="term" value="C:outer membrane-bounded periplasmic space"/>
    <property type="evidence" value="ECO:0007669"/>
    <property type="project" value="TreeGrafter"/>
</dbReference>
<dbReference type="OrthoDB" id="7811527at2"/>
<evidence type="ECO:0000256" key="5">
    <source>
        <dbReference type="ARBA" id="ARBA00022764"/>
    </source>
</evidence>
<dbReference type="STRING" id="1387277.SAMN06295998_12432"/>
<keyword evidence="3" id="KW-0813">Transport</keyword>
<dbReference type="EMBL" id="FWYD01000024">
    <property type="protein sequence ID" value="SMD05961.1"/>
    <property type="molecule type" value="Genomic_DNA"/>
</dbReference>
<dbReference type="PROSITE" id="PS51318">
    <property type="entry name" value="TAT"/>
    <property type="match status" value="1"/>
</dbReference>
<dbReference type="GO" id="GO:0030975">
    <property type="term" value="F:thiamine binding"/>
    <property type="evidence" value="ECO:0007669"/>
    <property type="project" value="TreeGrafter"/>
</dbReference>
<dbReference type="GO" id="GO:0030976">
    <property type="term" value="F:thiamine pyrophosphate binding"/>
    <property type="evidence" value="ECO:0007669"/>
    <property type="project" value="TreeGrafter"/>
</dbReference>
<dbReference type="GO" id="GO:0015888">
    <property type="term" value="P:thiamine transport"/>
    <property type="evidence" value="ECO:0007669"/>
    <property type="project" value="TreeGrafter"/>
</dbReference>
<dbReference type="Pfam" id="PF13416">
    <property type="entry name" value="SBP_bac_8"/>
    <property type="match status" value="1"/>
</dbReference>
<accession>A0A1W2E8A6</accession>
<dbReference type="Gene3D" id="3.40.190.10">
    <property type="entry name" value="Periplasmic binding protein-like II"/>
    <property type="match status" value="2"/>
</dbReference>
<evidence type="ECO:0000256" key="1">
    <source>
        <dbReference type="ARBA" id="ARBA00004418"/>
    </source>
</evidence>
<comment type="subcellular location">
    <subcellularLocation>
        <location evidence="1">Periplasm</location>
    </subcellularLocation>
</comment>
<dbReference type="PANTHER" id="PTHR30006">
    <property type="entry name" value="THIAMINE-BINDING PERIPLASMIC PROTEIN-RELATED"/>
    <property type="match status" value="1"/>
</dbReference>
<reference evidence="6 7" key="1">
    <citation type="submission" date="2017-04" db="EMBL/GenBank/DDBJ databases">
        <authorList>
            <person name="Afonso C.L."/>
            <person name="Miller P.J."/>
            <person name="Scott M.A."/>
            <person name="Spackman E."/>
            <person name="Goraichik I."/>
            <person name="Dimitrov K.M."/>
            <person name="Suarez D.L."/>
            <person name="Swayne D.E."/>
        </authorList>
    </citation>
    <scope>NUCLEOTIDE SEQUENCE [LARGE SCALE GENOMIC DNA]</scope>
    <source>
        <strain evidence="6 7">CGMCC 1.12644</strain>
    </source>
</reference>
<evidence type="ECO:0000256" key="3">
    <source>
        <dbReference type="ARBA" id="ARBA00022448"/>
    </source>
</evidence>
<dbReference type="InterPro" id="IPR006311">
    <property type="entry name" value="TAT_signal"/>
</dbReference>
<dbReference type="SUPFAM" id="SSF53850">
    <property type="entry name" value="Periplasmic binding protein-like II"/>
    <property type="match status" value="1"/>
</dbReference>
<evidence type="ECO:0000313" key="6">
    <source>
        <dbReference type="EMBL" id="SMD05961.1"/>
    </source>
</evidence>
<dbReference type="Proteomes" id="UP000192330">
    <property type="component" value="Unassembled WGS sequence"/>
</dbReference>
<dbReference type="PANTHER" id="PTHR30006:SF3">
    <property type="entry name" value="THIAMINE-BINDING PERIPLASMIC PROTEIN"/>
    <property type="match status" value="1"/>
</dbReference>
<comment type="similarity">
    <text evidence="2">Belongs to the bacterial solute-binding protein 1 family.</text>
</comment>
<dbReference type="AlphaFoldDB" id="A0A1W2E8A6"/>